<dbReference type="Proteomes" id="UP000664480">
    <property type="component" value="Unassembled WGS sequence"/>
</dbReference>
<keyword evidence="2" id="KW-1185">Reference proteome</keyword>
<dbReference type="EMBL" id="JAFKCU010000002">
    <property type="protein sequence ID" value="MBN7815759.1"/>
    <property type="molecule type" value="Genomic_DNA"/>
</dbReference>
<evidence type="ECO:0000313" key="1">
    <source>
        <dbReference type="EMBL" id="MBN7815759.1"/>
    </source>
</evidence>
<dbReference type="RefSeq" id="WP_206586412.1">
    <property type="nucleotide sequence ID" value="NZ_JAFKCU010000002.1"/>
</dbReference>
<evidence type="ECO:0000313" key="2">
    <source>
        <dbReference type="Proteomes" id="UP000664480"/>
    </source>
</evidence>
<sequence length="187" mass="21398">MDVNQSNPDLILWKDLELFKKQHRLKLQFWTILNEVAEGISEEKLSAVHSKHKSFKLSKGNDLLGMPYHVLDIIRDFDEKKGLNFRLLNWFGVGMYFMALTGNEISSSLSTKLFKGGFNLGDTGSPWDYPGLILEKKLIYTFDNQNFEQEGLQVWIKELEIGGDRNEIINKISTTVNNTISLILSIG</sequence>
<proteinExistence type="predicted"/>
<reference evidence="1 2" key="1">
    <citation type="submission" date="2021-03" db="EMBL/GenBank/DDBJ databases">
        <title>novel species isolated from a fishpond in China.</title>
        <authorList>
            <person name="Lu H."/>
            <person name="Cai Z."/>
        </authorList>
    </citation>
    <scope>NUCLEOTIDE SEQUENCE [LARGE SCALE GENOMIC DNA]</scope>
    <source>
        <strain evidence="1 2">YJ13C</strain>
    </source>
</reference>
<comment type="caution">
    <text evidence="1">The sequence shown here is derived from an EMBL/GenBank/DDBJ whole genome shotgun (WGS) entry which is preliminary data.</text>
</comment>
<gene>
    <name evidence="1" type="ORF">J0A69_09975</name>
</gene>
<name>A0ABS3CGU4_9BACT</name>
<organism evidence="1 2">
    <name type="scientific">Algoriphagus pacificus</name>
    <dbReference type="NCBI Taxonomy" id="2811234"/>
    <lineage>
        <taxon>Bacteria</taxon>
        <taxon>Pseudomonadati</taxon>
        <taxon>Bacteroidota</taxon>
        <taxon>Cytophagia</taxon>
        <taxon>Cytophagales</taxon>
        <taxon>Cyclobacteriaceae</taxon>
        <taxon>Algoriphagus</taxon>
    </lineage>
</organism>
<accession>A0ABS3CGU4</accession>
<protein>
    <submittedName>
        <fullName evidence="1">Uncharacterized protein</fullName>
    </submittedName>
</protein>